<dbReference type="Gene3D" id="1.25.70.10">
    <property type="entry name" value="Transcription termination factor 3, mitochondrial"/>
    <property type="match status" value="1"/>
</dbReference>
<evidence type="ECO:0000313" key="4">
    <source>
        <dbReference type="EMBL" id="VDP04555.1"/>
    </source>
</evidence>
<evidence type="ECO:0000256" key="2">
    <source>
        <dbReference type="ARBA" id="ARBA00022946"/>
    </source>
</evidence>
<dbReference type="InterPro" id="IPR003690">
    <property type="entry name" value="MTERF"/>
</dbReference>
<accession>A0A3P8BCN1</accession>
<organism evidence="4">
    <name type="scientific">Heligmosomoides polygyrus</name>
    <name type="common">Parasitic roundworm</name>
    <dbReference type="NCBI Taxonomy" id="6339"/>
    <lineage>
        <taxon>Eukaryota</taxon>
        <taxon>Metazoa</taxon>
        <taxon>Ecdysozoa</taxon>
        <taxon>Nematoda</taxon>
        <taxon>Chromadorea</taxon>
        <taxon>Rhabditida</taxon>
        <taxon>Rhabditina</taxon>
        <taxon>Rhabditomorpha</taxon>
        <taxon>Strongyloidea</taxon>
        <taxon>Heligmosomidae</taxon>
        <taxon>Heligmosomoides</taxon>
    </lineage>
</organism>
<proteinExistence type="inferred from homology"/>
<keyword evidence="2" id="KW-0809">Transit peptide</keyword>
<dbReference type="InterPro" id="IPR038538">
    <property type="entry name" value="MTERF_sf"/>
</dbReference>
<feature type="compositionally biased region" description="Basic and acidic residues" evidence="3">
    <location>
        <begin position="160"/>
        <end position="170"/>
    </location>
</feature>
<dbReference type="OrthoDB" id="9991972at2759"/>
<dbReference type="GO" id="GO:0003676">
    <property type="term" value="F:nucleic acid binding"/>
    <property type="evidence" value="ECO:0007669"/>
    <property type="project" value="InterPro"/>
</dbReference>
<name>A0A3P8BCN1_HELPZ</name>
<dbReference type="AlphaFoldDB" id="A0A3P8BCN1"/>
<dbReference type="EMBL" id="UZAH01029156">
    <property type="protein sequence ID" value="VDP04555.1"/>
    <property type="molecule type" value="Genomic_DNA"/>
</dbReference>
<evidence type="ECO:0000256" key="3">
    <source>
        <dbReference type="SAM" id="MobiDB-lite"/>
    </source>
</evidence>
<comment type="similarity">
    <text evidence="1">Belongs to the mTERF family.</text>
</comment>
<sequence>MACSPGGVQSRLDVLVTCDVPAGKACGRVVRRCPALLFARDPKEMSSVAEALCGFFSRKEVAGVVQAAPEVLLKNIEELEEKYEYIFFQMCIEGDEFKECMKWPAMSLEEIMTRHEFLLKTGRYTTPDPKHPQKKMVAGVTREEWTVYRAFSEQLSNRSGGEERPYERVKPSKRKAYERRRKEAKTPENHSIYTALTASQLQSCGSSAAASGTGPANTLAMGNRPALDVAALVDRAMSIDEHLQSMPMPMTGWNDHQFRSQEVGK</sequence>
<gene>
    <name evidence="4" type="ORF">HPBE_LOCUS15984</name>
</gene>
<dbReference type="Pfam" id="PF02536">
    <property type="entry name" value="mTERF"/>
    <property type="match status" value="1"/>
</dbReference>
<evidence type="ECO:0000256" key="1">
    <source>
        <dbReference type="ARBA" id="ARBA00007692"/>
    </source>
</evidence>
<protein>
    <submittedName>
        <fullName evidence="4">Uncharacterized protein</fullName>
    </submittedName>
</protein>
<reference evidence="4" key="1">
    <citation type="submission" date="2018-11" db="EMBL/GenBank/DDBJ databases">
        <authorList>
            <consortium name="Pathogen Informatics"/>
        </authorList>
    </citation>
    <scope>NUCLEOTIDE SEQUENCE [LARGE SCALE GENOMIC DNA]</scope>
</reference>
<feature type="region of interest" description="Disordered" evidence="3">
    <location>
        <begin position="156"/>
        <end position="191"/>
    </location>
</feature>